<keyword evidence="1" id="KW-0808">Transferase</keyword>
<gene>
    <name evidence="1" type="ORF">AVDCRST_MAG08-3638</name>
</gene>
<dbReference type="EMBL" id="CADCTG010000275">
    <property type="protein sequence ID" value="CAA9279070.1"/>
    <property type="molecule type" value="Genomic_DNA"/>
</dbReference>
<sequence>MTAPAHDSLEALAAAELAVPPRPDPATAAAQALAREIAARHGDGVAAVLFYGSCRRDGDASGLHDLYVLTTGHRAFHGRTLPALLNAALPPTVLLRQGGDRQTPVRAKVAVLSQTQFERRMRPGSLDTTLWARFCQPSTLVHASDGAARRRTERAVAQAVETAALWAVRLGPDEATPAEYWRKLFARTYAAELRTERGDRPERLLAAAPAWYDRALPLALARLGLPAAPAGDGRLKPGLPDRRRWARAWALRRACGKALNALRLAKAAFTFEGGADYIAWKIERHSGVSLELADWHRRHPLLAAPALLWQLRRRGAAR</sequence>
<dbReference type="GO" id="GO:0016740">
    <property type="term" value="F:transferase activity"/>
    <property type="evidence" value="ECO:0007669"/>
    <property type="project" value="UniProtKB-KW"/>
</dbReference>
<evidence type="ECO:0000313" key="1">
    <source>
        <dbReference type="EMBL" id="CAA9279070.1"/>
    </source>
</evidence>
<protein>
    <submittedName>
        <fullName evidence="1">FIG00687856: Predicted nucleotidyltransferases</fullName>
    </submittedName>
</protein>
<dbReference type="AlphaFoldDB" id="A0A6J4JJB3"/>
<proteinExistence type="predicted"/>
<accession>A0A6J4JJB3</accession>
<organism evidence="1">
    <name type="scientific">uncultured Acetobacteraceae bacterium</name>
    <dbReference type="NCBI Taxonomy" id="169975"/>
    <lineage>
        <taxon>Bacteria</taxon>
        <taxon>Pseudomonadati</taxon>
        <taxon>Pseudomonadota</taxon>
        <taxon>Alphaproteobacteria</taxon>
        <taxon>Acetobacterales</taxon>
        <taxon>Acetobacteraceae</taxon>
        <taxon>environmental samples</taxon>
    </lineage>
</organism>
<reference evidence="1" key="1">
    <citation type="submission" date="2020-02" db="EMBL/GenBank/DDBJ databases">
        <authorList>
            <person name="Meier V. D."/>
        </authorList>
    </citation>
    <scope>NUCLEOTIDE SEQUENCE</scope>
    <source>
        <strain evidence="1">AVDCRST_MAG08</strain>
    </source>
</reference>
<name>A0A6J4JJB3_9PROT</name>